<reference evidence="4" key="1">
    <citation type="submission" date="2023-03" db="EMBL/GenBank/DDBJ databases">
        <title>Chitinimonas shenzhenensis gen. nov., sp. nov., a novel member of family Burkholderiaceae isolated from activated sludge collected in Shen Zhen, China.</title>
        <authorList>
            <person name="Wang X."/>
        </authorList>
    </citation>
    <scope>NUCLEOTIDE SEQUENCE</scope>
    <source>
        <strain evidence="4">DQS-5</strain>
    </source>
</reference>
<dbReference type="RefSeq" id="WP_284100739.1">
    <property type="nucleotide sequence ID" value="NZ_JARRAF010000010.1"/>
</dbReference>
<evidence type="ECO:0000256" key="1">
    <source>
        <dbReference type="ARBA" id="ARBA00023015"/>
    </source>
</evidence>
<dbReference type="Gene3D" id="1.10.10.10">
    <property type="entry name" value="Winged helix-like DNA-binding domain superfamily/Winged helix DNA-binding domain"/>
    <property type="match status" value="1"/>
</dbReference>
<dbReference type="PANTHER" id="PTHR34580:SF3">
    <property type="entry name" value="PROTEIN PAFB"/>
    <property type="match status" value="1"/>
</dbReference>
<organism evidence="4 5">
    <name type="scientific">Parachitinimonas caeni</name>
    <dbReference type="NCBI Taxonomy" id="3031301"/>
    <lineage>
        <taxon>Bacteria</taxon>
        <taxon>Pseudomonadati</taxon>
        <taxon>Pseudomonadota</taxon>
        <taxon>Betaproteobacteria</taxon>
        <taxon>Neisseriales</taxon>
        <taxon>Chitinibacteraceae</taxon>
        <taxon>Parachitinimonas</taxon>
    </lineage>
</organism>
<dbReference type="EMBL" id="JARRAF010000010">
    <property type="protein sequence ID" value="MDK2124426.1"/>
    <property type="molecule type" value="Genomic_DNA"/>
</dbReference>
<dbReference type="Proteomes" id="UP001172778">
    <property type="component" value="Unassembled WGS sequence"/>
</dbReference>
<dbReference type="PANTHER" id="PTHR34580">
    <property type="match status" value="1"/>
</dbReference>
<dbReference type="InterPro" id="IPR001034">
    <property type="entry name" value="DeoR_HTH"/>
</dbReference>
<dbReference type="InterPro" id="IPR036390">
    <property type="entry name" value="WH_DNA-bd_sf"/>
</dbReference>
<name>A0ABT7DWI1_9NEIS</name>
<sequence>MRRADRLFQIVQLLRGRRLTTARYLAERLEVSERTVYRDVRDLILSGVPIEGEAGVGYVLRHKLDLPPLMFDKEELEALRIGARMAQAWGDKALGRAAEQALAKIESVLPGTLKPNLAGSRLYAPTVRFYSLDMMAPLRQAIAEHRVVDLDYHKQDGEASSRRVWPLGLFFWGTVWTLTTWCELRADFRSFRLDRIDQIQLSDEHFSLLPEQTLEAWLKREGAPPPQF</sequence>
<feature type="domain" description="HTH deoR-type" evidence="3">
    <location>
        <begin position="3"/>
        <end position="58"/>
    </location>
</feature>
<evidence type="ECO:0000313" key="5">
    <source>
        <dbReference type="Proteomes" id="UP001172778"/>
    </source>
</evidence>
<dbReference type="SUPFAM" id="SSF46785">
    <property type="entry name" value="Winged helix' DNA-binding domain"/>
    <property type="match status" value="1"/>
</dbReference>
<dbReference type="InterPro" id="IPR026881">
    <property type="entry name" value="WYL_dom"/>
</dbReference>
<dbReference type="PROSITE" id="PS51000">
    <property type="entry name" value="HTH_DEOR_2"/>
    <property type="match status" value="1"/>
</dbReference>
<keyword evidence="2" id="KW-0804">Transcription</keyword>
<gene>
    <name evidence="4" type="ORF">PZA18_10220</name>
</gene>
<dbReference type="Pfam" id="PF08279">
    <property type="entry name" value="HTH_11"/>
    <property type="match status" value="1"/>
</dbReference>
<protein>
    <submittedName>
        <fullName evidence="4">YafY family protein</fullName>
    </submittedName>
</protein>
<dbReference type="PROSITE" id="PS52050">
    <property type="entry name" value="WYL"/>
    <property type="match status" value="1"/>
</dbReference>
<comment type="caution">
    <text evidence="4">The sequence shown here is derived from an EMBL/GenBank/DDBJ whole genome shotgun (WGS) entry which is preliminary data.</text>
</comment>
<proteinExistence type="predicted"/>
<dbReference type="InterPro" id="IPR036388">
    <property type="entry name" value="WH-like_DNA-bd_sf"/>
</dbReference>
<accession>A0ABT7DWI1</accession>
<keyword evidence="1" id="KW-0805">Transcription regulation</keyword>
<dbReference type="InterPro" id="IPR051534">
    <property type="entry name" value="CBASS_pafABC_assoc_protein"/>
</dbReference>
<dbReference type="Pfam" id="PF13280">
    <property type="entry name" value="WYL"/>
    <property type="match status" value="1"/>
</dbReference>
<dbReference type="InterPro" id="IPR013196">
    <property type="entry name" value="HTH_11"/>
</dbReference>
<evidence type="ECO:0000313" key="4">
    <source>
        <dbReference type="EMBL" id="MDK2124426.1"/>
    </source>
</evidence>
<evidence type="ECO:0000259" key="3">
    <source>
        <dbReference type="PROSITE" id="PS51000"/>
    </source>
</evidence>
<keyword evidence="5" id="KW-1185">Reference proteome</keyword>
<evidence type="ECO:0000256" key="2">
    <source>
        <dbReference type="ARBA" id="ARBA00023163"/>
    </source>
</evidence>